<reference evidence="1 2" key="1">
    <citation type="submission" date="2019-07" db="EMBL/GenBank/DDBJ databases">
        <title>WGS assembly of Gossypium mustelinum.</title>
        <authorList>
            <person name="Chen Z.J."/>
            <person name="Sreedasyam A."/>
            <person name="Ando A."/>
            <person name="Song Q."/>
            <person name="De L."/>
            <person name="Hulse-Kemp A."/>
            <person name="Ding M."/>
            <person name="Ye W."/>
            <person name="Kirkbride R."/>
            <person name="Jenkins J."/>
            <person name="Plott C."/>
            <person name="Lovell J."/>
            <person name="Lin Y.-M."/>
            <person name="Vaughn R."/>
            <person name="Liu B."/>
            <person name="Li W."/>
            <person name="Simpson S."/>
            <person name="Scheffler B."/>
            <person name="Saski C."/>
            <person name="Grover C."/>
            <person name="Hu G."/>
            <person name="Conover J."/>
            <person name="Carlson J."/>
            <person name="Shu S."/>
            <person name="Boston L."/>
            <person name="Williams M."/>
            <person name="Peterson D."/>
            <person name="Mcgee K."/>
            <person name="Jones D."/>
            <person name="Wendel J."/>
            <person name="Stelly D."/>
            <person name="Grimwood J."/>
            <person name="Schmutz J."/>
        </authorList>
    </citation>
    <scope>NUCLEOTIDE SEQUENCE [LARGE SCALE GENOMIC DNA]</scope>
    <source>
        <strain evidence="1">1408120.09</strain>
    </source>
</reference>
<protein>
    <submittedName>
        <fullName evidence="1">Uncharacterized protein</fullName>
    </submittedName>
</protein>
<keyword evidence="2" id="KW-1185">Reference proteome</keyword>
<evidence type="ECO:0000313" key="2">
    <source>
        <dbReference type="Proteomes" id="UP000323597"/>
    </source>
</evidence>
<evidence type="ECO:0000313" key="1">
    <source>
        <dbReference type="EMBL" id="TYI68364.1"/>
    </source>
</evidence>
<dbReference type="EMBL" id="CM017656">
    <property type="protein sequence ID" value="TYI68364.1"/>
    <property type="molecule type" value="Genomic_DNA"/>
</dbReference>
<organism evidence="1 2">
    <name type="scientific">Gossypium mustelinum</name>
    <name type="common">Cotton</name>
    <name type="synonym">Gossypium caicoense</name>
    <dbReference type="NCBI Taxonomy" id="34275"/>
    <lineage>
        <taxon>Eukaryota</taxon>
        <taxon>Viridiplantae</taxon>
        <taxon>Streptophyta</taxon>
        <taxon>Embryophyta</taxon>
        <taxon>Tracheophyta</taxon>
        <taxon>Spermatophyta</taxon>
        <taxon>Magnoliopsida</taxon>
        <taxon>eudicotyledons</taxon>
        <taxon>Gunneridae</taxon>
        <taxon>Pentapetalae</taxon>
        <taxon>rosids</taxon>
        <taxon>malvids</taxon>
        <taxon>Malvales</taxon>
        <taxon>Malvaceae</taxon>
        <taxon>Malvoideae</taxon>
        <taxon>Gossypium</taxon>
    </lineage>
</organism>
<proteinExistence type="predicted"/>
<sequence>MKLKKVVVCTEMEQGVLVKEGTRPTLSALVVAAVASISRRAVALPVLSLLLVRGHIT</sequence>
<accession>A0A5D2TW06</accession>
<dbReference type="Proteomes" id="UP000323597">
    <property type="component" value="Chromosome D08"/>
</dbReference>
<gene>
    <name evidence="1" type="ORF">E1A91_D08G084500v1</name>
</gene>
<name>A0A5D2TW06_GOSMU</name>
<dbReference type="AlphaFoldDB" id="A0A5D2TW06"/>